<dbReference type="AlphaFoldDB" id="A0A208ZV69"/>
<comment type="caution">
    <text evidence="2">The sequence shown here is derived from an EMBL/GenBank/DDBJ whole genome shotgun (WGS) entry which is preliminary data.</text>
</comment>
<protein>
    <recommendedName>
        <fullName evidence="1">LRAT domain-containing protein</fullName>
    </recommendedName>
</protein>
<gene>
    <name evidence="2" type="ORF">CBW57_17535</name>
</gene>
<dbReference type="InterPro" id="IPR007053">
    <property type="entry name" value="LRAT_dom"/>
</dbReference>
<evidence type="ECO:0000313" key="3">
    <source>
        <dbReference type="Proteomes" id="UP000196440"/>
    </source>
</evidence>
<dbReference type="Gene3D" id="3.90.1720.10">
    <property type="entry name" value="endopeptidase domain like (from Nostoc punctiforme)"/>
    <property type="match status" value="1"/>
</dbReference>
<reference evidence="2 3" key="1">
    <citation type="submission" date="2017-05" db="EMBL/GenBank/DDBJ databases">
        <title>Whole genome sequencing of Yersinia kristensenii.</title>
        <authorList>
            <person name="Campioni F."/>
        </authorList>
    </citation>
    <scope>NUCLEOTIDE SEQUENCE [LARGE SCALE GENOMIC DNA]</scope>
    <source>
        <strain evidence="2 3">CFSAN060536</strain>
    </source>
</reference>
<dbReference type="Proteomes" id="UP000196440">
    <property type="component" value="Unassembled WGS sequence"/>
</dbReference>
<proteinExistence type="predicted"/>
<name>A0A208ZV69_YERIN</name>
<accession>A0A208ZV69</accession>
<dbReference type="SUPFAM" id="SSF54001">
    <property type="entry name" value="Cysteine proteinases"/>
    <property type="match status" value="1"/>
</dbReference>
<feature type="domain" description="LRAT" evidence="1">
    <location>
        <begin position="45"/>
        <end position="137"/>
    </location>
</feature>
<dbReference type="Pfam" id="PF04970">
    <property type="entry name" value="LRAT"/>
    <property type="match status" value="1"/>
</dbReference>
<organism evidence="2 3">
    <name type="scientific">Yersinia intermedia</name>
    <dbReference type="NCBI Taxonomy" id="631"/>
    <lineage>
        <taxon>Bacteria</taxon>
        <taxon>Pseudomonadati</taxon>
        <taxon>Pseudomonadota</taxon>
        <taxon>Gammaproteobacteria</taxon>
        <taxon>Enterobacterales</taxon>
        <taxon>Yersiniaceae</taxon>
        <taxon>Yersinia</taxon>
    </lineage>
</organism>
<evidence type="ECO:0000259" key="1">
    <source>
        <dbReference type="Pfam" id="PF04970"/>
    </source>
</evidence>
<evidence type="ECO:0000313" key="2">
    <source>
        <dbReference type="EMBL" id="OVZ84350.1"/>
    </source>
</evidence>
<dbReference type="RefSeq" id="WP_087816407.1">
    <property type="nucleotide sequence ID" value="NZ_NHOI01000027.1"/>
</dbReference>
<sequence length="162" mass="18140">MLLTVSRLLLCYPLLRLLESFTDNVIRATIDEPAIGGMVWCELAGGTTTHSGIYVGHQRIVHLSGSGDVLLSNRYDFLNRLEGYNTALSLYTDCHGTHPVGNTNAAKRALSQVGTHRRYHLLNNNCHRFTAECVTGKINPGVFLHRHLSALQRGNDWQVWEK</sequence>
<dbReference type="EMBL" id="NHOI01000027">
    <property type="protein sequence ID" value="OVZ84350.1"/>
    <property type="molecule type" value="Genomic_DNA"/>
</dbReference>
<dbReference type="InterPro" id="IPR038765">
    <property type="entry name" value="Papain-like_cys_pep_sf"/>
</dbReference>